<proteinExistence type="inferred from homology"/>
<organism evidence="6 7">
    <name type="scientific">Acinetobacter sichuanensis</name>
    <dbReference type="NCBI Taxonomy" id="2136183"/>
    <lineage>
        <taxon>Bacteria</taxon>
        <taxon>Pseudomonadati</taxon>
        <taxon>Pseudomonadota</taxon>
        <taxon>Gammaproteobacteria</taxon>
        <taxon>Moraxellales</taxon>
        <taxon>Moraxellaceae</taxon>
        <taxon>Acinetobacter</taxon>
    </lineage>
</organism>
<dbReference type="EMBL" id="PYIX02000042">
    <property type="protein sequence ID" value="RFC82139.1"/>
    <property type="molecule type" value="Genomic_DNA"/>
</dbReference>
<evidence type="ECO:0000313" key="7">
    <source>
        <dbReference type="Proteomes" id="UP000240957"/>
    </source>
</evidence>
<dbReference type="InterPro" id="IPR044946">
    <property type="entry name" value="Restrct_endonuc_typeI_TRD_sf"/>
</dbReference>
<keyword evidence="3" id="KW-0238">DNA-binding</keyword>
<dbReference type="Proteomes" id="UP000240957">
    <property type="component" value="Unassembled WGS sequence"/>
</dbReference>
<reference evidence="5" key="1">
    <citation type="journal article" date="2014" name="Int. J. Syst. Evol. Microbiol.">
        <title>Complete genome of a new Firmicutes species belonging to the dominant human colonic microbiota ('Ruminococcus bicirculans') reveals two chromosomes and a selective capacity to utilize plant glucans.</title>
        <authorList>
            <consortium name="NISC Comparative Sequencing Program"/>
            <person name="Wegmann U."/>
            <person name="Louis P."/>
            <person name="Goesmann A."/>
            <person name="Henrissat B."/>
            <person name="Duncan S.H."/>
            <person name="Flint H.J."/>
        </authorList>
    </citation>
    <scope>NUCLEOTIDE SEQUENCE</scope>
    <source>
        <strain evidence="5">KCTC 62575</strain>
    </source>
</reference>
<evidence type="ECO:0000256" key="3">
    <source>
        <dbReference type="ARBA" id="ARBA00023125"/>
    </source>
</evidence>
<evidence type="ECO:0000313" key="6">
    <source>
        <dbReference type="EMBL" id="RFC82139.1"/>
    </source>
</evidence>
<dbReference type="PANTHER" id="PTHR30408">
    <property type="entry name" value="TYPE-1 RESTRICTION ENZYME ECOKI SPECIFICITY PROTEIN"/>
    <property type="match status" value="1"/>
</dbReference>
<accession>A0A371YKX8</accession>
<dbReference type="InterPro" id="IPR000055">
    <property type="entry name" value="Restrct_endonuc_typeI_TRD"/>
</dbReference>
<dbReference type="OrthoDB" id="5465337at2"/>
<keyword evidence="6" id="KW-0540">Nuclease</keyword>
<dbReference type="GO" id="GO:0004519">
    <property type="term" value="F:endonuclease activity"/>
    <property type="evidence" value="ECO:0007669"/>
    <property type="project" value="UniProtKB-KW"/>
</dbReference>
<keyword evidence="6" id="KW-0255">Endonuclease</keyword>
<dbReference type="Proteomes" id="UP001595455">
    <property type="component" value="Unassembled WGS sequence"/>
</dbReference>
<name>A0A371YKX8_9GAMM</name>
<reference evidence="8" key="3">
    <citation type="journal article" date="2019" name="Int. J. Syst. Evol. Microbiol.">
        <title>The Global Catalogue of Microorganisms (GCM) 10K type strain sequencing project: providing services to taxonomists for standard genome sequencing and annotation.</title>
        <authorList>
            <consortium name="The Broad Institute Genomics Platform"/>
            <consortium name="The Broad Institute Genome Sequencing Center for Infectious Disease"/>
            <person name="Wu L."/>
            <person name="Ma J."/>
        </authorList>
    </citation>
    <scope>NUCLEOTIDE SEQUENCE [LARGE SCALE GENOMIC DNA]</scope>
    <source>
        <strain evidence="8">KCTC 62575</strain>
    </source>
</reference>
<reference evidence="5" key="4">
    <citation type="submission" date="2024-09" db="EMBL/GenBank/DDBJ databases">
        <authorList>
            <person name="Sun Q."/>
            <person name="Mori K."/>
        </authorList>
    </citation>
    <scope>NUCLEOTIDE SEQUENCE</scope>
    <source>
        <strain evidence="5">KCTC 62575</strain>
    </source>
</reference>
<feature type="domain" description="Type I restriction modification DNA specificity" evidence="4">
    <location>
        <begin position="8"/>
        <end position="171"/>
    </location>
</feature>
<comment type="caution">
    <text evidence="6">The sequence shown here is derived from an EMBL/GenBank/DDBJ whole genome shotgun (WGS) entry which is preliminary data.</text>
</comment>
<dbReference type="AlphaFoldDB" id="A0A371YKX8"/>
<evidence type="ECO:0000313" key="5">
    <source>
        <dbReference type="EMBL" id="MFC2998075.1"/>
    </source>
</evidence>
<keyword evidence="2" id="KW-0680">Restriction system</keyword>
<evidence type="ECO:0000256" key="1">
    <source>
        <dbReference type="ARBA" id="ARBA00010923"/>
    </source>
</evidence>
<comment type="similarity">
    <text evidence="1">Belongs to the type-I restriction system S methylase family.</text>
</comment>
<dbReference type="InterPro" id="IPR052021">
    <property type="entry name" value="Type-I_RS_S_subunit"/>
</dbReference>
<reference evidence="6 7" key="2">
    <citation type="submission" date="2018-08" db="EMBL/GenBank/DDBJ databases">
        <title>The draft genome of Acinetobacter sichuanensis strain WCHAc060041.</title>
        <authorList>
            <person name="Qin J."/>
            <person name="Feng Y."/>
            <person name="Zong Z."/>
        </authorList>
    </citation>
    <scope>NUCLEOTIDE SEQUENCE [LARGE SCALE GENOMIC DNA]</scope>
    <source>
        <strain evidence="6 7">WCHAc060041</strain>
    </source>
</reference>
<dbReference type="PANTHER" id="PTHR30408:SF12">
    <property type="entry name" value="TYPE I RESTRICTION ENZYME MJAVIII SPECIFICITY SUBUNIT"/>
    <property type="match status" value="1"/>
</dbReference>
<evidence type="ECO:0000259" key="4">
    <source>
        <dbReference type="Pfam" id="PF01420"/>
    </source>
</evidence>
<keyword evidence="8" id="KW-1185">Reference proteome</keyword>
<gene>
    <name evidence="5" type="ORF">ACFODO_23040</name>
    <name evidence="6" type="ORF">C9E89_018155</name>
</gene>
<evidence type="ECO:0000256" key="2">
    <source>
        <dbReference type="ARBA" id="ARBA00022747"/>
    </source>
</evidence>
<evidence type="ECO:0000313" key="8">
    <source>
        <dbReference type="Proteomes" id="UP001595455"/>
    </source>
</evidence>
<keyword evidence="6" id="KW-0378">Hydrolase</keyword>
<dbReference type="GO" id="GO:0009307">
    <property type="term" value="P:DNA restriction-modification system"/>
    <property type="evidence" value="ECO:0007669"/>
    <property type="project" value="UniProtKB-KW"/>
</dbReference>
<dbReference type="GO" id="GO:0003677">
    <property type="term" value="F:DNA binding"/>
    <property type="evidence" value="ECO:0007669"/>
    <property type="project" value="UniProtKB-KW"/>
</dbReference>
<dbReference type="Pfam" id="PF01420">
    <property type="entry name" value="Methylase_S"/>
    <property type="match status" value="1"/>
</dbReference>
<dbReference type="RefSeq" id="WP_057104322.1">
    <property type="nucleotide sequence ID" value="NZ_JBHRSF010000162.1"/>
</dbReference>
<sequence length="206" mass="23936">MAKLKRFLKLSDLTEIRTGFTFREKIEEVESGNAHVLQIKDIRNIATDTCSYTLFADALPQIDWQGKDNAIVSPESVLLPCRGEYLKAHYFVGNQDQSKALPLIVSSQFLIIMPNQNVVPEYLCWYLNQPHVQYELRKESQGSKMPMLSVSTVNQFEVEIPSLDIQQRIIELNRIWEQEQILTQQLLKNREQMMMGMFKQLLQGNK</sequence>
<dbReference type="Gene3D" id="3.90.220.20">
    <property type="entry name" value="DNA methylase specificity domains"/>
    <property type="match status" value="1"/>
</dbReference>
<dbReference type="CDD" id="cd16961">
    <property type="entry name" value="RMtype1_S_TRD-CR_like"/>
    <property type="match status" value="1"/>
</dbReference>
<protein>
    <submittedName>
        <fullName evidence="6">Restriction endonuclease subunit S</fullName>
    </submittedName>
</protein>
<dbReference type="SUPFAM" id="SSF116734">
    <property type="entry name" value="DNA methylase specificity domain"/>
    <property type="match status" value="1"/>
</dbReference>
<dbReference type="EMBL" id="JBHRSF010000162">
    <property type="protein sequence ID" value="MFC2998075.1"/>
    <property type="molecule type" value="Genomic_DNA"/>
</dbReference>